<evidence type="ECO:0000256" key="1">
    <source>
        <dbReference type="ARBA" id="ARBA00001962"/>
    </source>
</evidence>
<keyword evidence="2" id="KW-0001">2Fe-2S</keyword>
<evidence type="ECO:0000256" key="2">
    <source>
        <dbReference type="ARBA" id="ARBA00022714"/>
    </source>
</evidence>
<keyword evidence="3" id="KW-0479">Metal-binding</keyword>
<dbReference type="GO" id="GO:0051537">
    <property type="term" value="F:2 iron, 2 sulfur cluster binding"/>
    <property type="evidence" value="ECO:0007669"/>
    <property type="project" value="UniProtKB-KW"/>
</dbReference>
<gene>
    <name evidence="8" type="ORF">METZ01_LOCUS240136</name>
</gene>
<dbReference type="InterPro" id="IPR017941">
    <property type="entry name" value="Rieske_2Fe-2S"/>
</dbReference>
<protein>
    <recommendedName>
        <fullName evidence="7">Rieske domain-containing protein</fullName>
    </recommendedName>
</protein>
<dbReference type="SUPFAM" id="SSF50022">
    <property type="entry name" value="ISP domain"/>
    <property type="match status" value="1"/>
</dbReference>
<dbReference type="GO" id="GO:0016491">
    <property type="term" value="F:oxidoreductase activity"/>
    <property type="evidence" value="ECO:0007669"/>
    <property type="project" value="UniProtKB-KW"/>
</dbReference>
<evidence type="ECO:0000259" key="7">
    <source>
        <dbReference type="PROSITE" id="PS51296"/>
    </source>
</evidence>
<keyword evidence="4" id="KW-0560">Oxidoreductase</keyword>
<name>A0A382HJF3_9ZZZZ</name>
<dbReference type="InterPro" id="IPR015879">
    <property type="entry name" value="Ring_hydroxy_dOase_asu_C_dom"/>
</dbReference>
<evidence type="ECO:0000313" key="8">
    <source>
        <dbReference type="EMBL" id="SVB87282.1"/>
    </source>
</evidence>
<sequence length="350" mass="40622">MNPSILQKEYENIFLSNWICIGRASDLSSVGKFITINVKDENIIVLCDDEGQLRAFYNVCRHRGTQLCNKEIGEFSKTIQCGYHGWTFNLRGDLIGAPHMEVVDGFEKKNYPLHEVSLSEWEGFIFINLSDEPEKFDIVFKPIVNRFKAWKISKLVPYKTKKYIVKGNWKLVIQNFCECYHCPVLHPDLASIHNYMGGRNDLYDGPFLGGYMKFNKDKDSITATGKLCCPPIKNICDDDLKKVYYYSIFPNLLLSLHPEYVMYHTVWPDGVDRCKVYCTWLFEKGVLNSNEHQIQDAIDFWDITNKQDWQISELSQLGIQSKKYAPAPYSGQESLLAAYDNYYLKKIKID</sequence>
<dbReference type="AlphaFoldDB" id="A0A382HJF3"/>
<dbReference type="Gene3D" id="3.90.380.10">
    <property type="entry name" value="Naphthalene 1,2-dioxygenase Alpha Subunit, Chain A, domain 1"/>
    <property type="match status" value="2"/>
</dbReference>
<dbReference type="SUPFAM" id="SSF55961">
    <property type="entry name" value="Bet v1-like"/>
    <property type="match status" value="1"/>
</dbReference>
<reference evidence="8" key="1">
    <citation type="submission" date="2018-05" db="EMBL/GenBank/DDBJ databases">
        <authorList>
            <person name="Lanie J.A."/>
            <person name="Ng W.-L."/>
            <person name="Kazmierczak K.M."/>
            <person name="Andrzejewski T.M."/>
            <person name="Davidsen T.M."/>
            <person name="Wayne K.J."/>
            <person name="Tettelin H."/>
            <person name="Glass J.I."/>
            <person name="Rusch D."/>
            <person name="Podicherti R."/>
            <person name="Tsui H.-C.T."/>
            <person name="Winkler M.E."/>
        </authorList>
    </citation>
    <scope>NUCLEOTIDE SEQUENCE</scope>
</reference>
<dbReference type="Pfam" id="PF00355">
    <property type="entry name" value="Rieske"/>
    <property type="match status" value="1"/>
</dbReference>
<dbReference type="GO" id="GO:0005506">
    <property type="term" value="F:iron ion binding"/>
    <property type="evidence" value="ECO:0007669"/>
    <property type="project" value="InterPro"/>
</dbReference>
<evidence type="ECO:0000256" key="6">
    <source>
        <dbReference type="ARBA" id="ARBA00023014"/>
    </source>
</evidence>
<keyword evidence="5" id="KW-0408">Iron</keyword>
<dbReference type="PRINTS" id="PR00090">
    <property type="entry name" value="RNGDIOXGNASE"/>
</dbReference>
<evidence type="ECO:0000256" key="5">
    <source>
        <dbReference type="ARBA" id="ARBA00023004"/>
    </source>
</evidence>
<dbReference type="PANTHER" id="PTHR43756">
    <property type="entry name" value="CHOLINE MONOOXYGENASE, CHLOROPLASTIC"/>
    <property type="match status" value="1"/>
</dbReference>
<dbReference type="InterPro" id="IPR001663">
    <property type="entry name" value="Rng_hydr_dOase-A"/>
</dbReference>
<evidence type="ECO:0000256" key="4">
    <source>
        <dbReference type="ARBA" id="ARBA00023002"/>
    </source>
</evidence>
<evidence type="ECO:0000256" key="3">
    <source>
        <dbReference type="ARBA" id="ARBA00022723"/>
    </source>
</evidence>
<dbReference type="InterPro" id="IPR036922">
    <property type="entry name" value="Rieske_2Fe-2S_sf"/>
</dbReference>
<keyword evidence="6" id="KW-0411">Iron-sulfur</keyword>
<dbReference type="Pfam" id="PF00848">
    <property type="entry name" value="Ring_hydroxyl_A"/>
    <property type="match status" value="1"/>
</dbReference>
<organism evidence="8">
    <name type="scientific">marine metagenome</name>
    <dbReference type="NCBI Taxonomy" id="408172"/>
    <lineage>
        <taxon>unclassified sequences</taxon>
        <taxon>metagenomes</taxon>
        <taxon>ecological metagenomes</taxon>
    </lineage>
</organism>
<comment type="cofactor">
    <cofactor evidence="1">
        <name>Fe cation</name>
        <dbReference type="ChEBI" id="CHEBI:24875"/>
    </cofactor>
</comment>
<dbReference type="EMBL" id="UINC01061567">
    <property type="protein sequence ID" value="SVB87282.1"/>
    <property type="molecule type" value="Genomic_DNA"/>
</dbReference>
<dbReference type="PROSITE" id="PS51296">
    <property type="entry name" value="RIESKE"/>
    <property type="match status" value="1"/>
</dbReference>
<dbReference type="PANTHER" id="PTHR43756:SF5">
    <property type="entry name" value="CHOLINE MONOOXYGENASE, CHLOROPLASTIC"/>
    <property type="match status" value="1"/>
</dbReference>
<proteinExistence type="predicted"/>
<accession>A0A382HJF3</accession>
<dbReference type="Gene3D" id="2.102.10.10">
    <property type="entry name" value="Rieske [2Fe-2S] iron-sulphur domain"/>
    <property type="match status" value="1"/>
</dbReference>
<dbReference type="CDD" id="cd03469">
    <property type="entry name" value="Rieske_RO_Alpha_N"/>
    <property type="match status" value="1"/>
</dbReference>
<feature type="domain" description="Rieske" evidence="7">
    <location>
        <begin position="18"/>
        <end position="127"/>
    </location>
</feature>